<dbReference type="PROSITE" id="PS51063">
    <property type="entry name" value="HTH_CRP_2"/>
    <property type="match status" value="1"/>
</dbReference>
<keyword evidence="2" id="KW-0238">DNA-binding</keyword>
<dbReference type="GO" id="GO:0003700">
    <property type="term" value="F:DNA-binding transcription factor activity"/>
    <property type="evidence" value="ECO:0007669"/>
    <property type="project" value="TreeGrafter"/>
</dbReference>
<dbReference type="InterPro" id="IPR050397">
    <property type="entry name" value="Env_Response_Regulators"/>
</dbReference>
<dbReference type="Pfam" id="PF13545">
    <property type="entry name" value="HTH_Crp_2"/>
    <property type="match status" value="1"/>
</dbReference>
<dbReference type="EMBL" id="CP007202">
    <property type="protein sequence ID" value="AJR04378.1"/>
    <property type="molecule type" value="Genomic_DNA"/>
</dbReference>
<dbReference type="Proteomes" id="UP000032229">
    <property type="component" value="Chromosome"/>
</dbReference>
<dbReference type="OrthoDB" id="1426605at2"/>
<keyword evidence="7" id="KW-1185">Reference proteome</keyword>
<feature type="domain" description="HTH crp-type" evidence="5">
    <location>
        <begin position="153"/>
        <end position="222"/>
    </location>
</feature>
<dbReference type="SMART" id="SM00419">
    <property type="entry name" value="HTH_CRP"/>
    <property type="match status" value="1"/>
</dbReference>
<dbReference type="PANTHER" id="PTHR24567">
    <property type="entry name" value="CRP FAMILY TRANSCRIPTIONAL REGULATORY PROTEIN"/>
    <property type="match status" value="1"/>
</dbReference>
<dbReference type="RefSeq" id="WP_052647502.1">
    <property type="nucleotide sequence ID" value="NZ_CP007202.1"/>
</dbReference>
<dbReference type="InterPro" id="IPR012318">
    <property type="entry name" value="HTH_CRP"/>
</dbReference>
<dbReference type="SUPFAM" id="SSF51206">
    <property type="entry name" value="cAMP-binding domain-like"/>
    <property type="match status" value="1"/>
</dbReference>
<evidence type="ECO:0000256" key="3">
    <source>
        <dbReference type="ARBA" id="ARBA00023163"/>
    </source>
</evidence>
<dbReference type="HOGENOM" id="CLU_075053_3_4_10"/>
<feature type="domain" description="Cyclic nucleotide-binding" evidence="4">
    <location>
        <begin position="18"/>
        <end position="149"/>
    </location>
</feature>
<evidence type="ECO:0000313" key="6">
    <source>
        <dbReference type="EMBL" id="AJR04378.1"/>
    </source>
</evidence>
<dbReference type="PROSITE" id="PS50042">
    <property type="entry name" value="CNMP_BINDING_3"/>
    <property type="match status" value="1"/>
</dbReference>
<sequence>MVEKNEAYCIAKLKENPLFRSIEDVSSRDLILNATLKTWPKKTCFIDSHVTHHKFHILISGRLKVYYFDDTKDRKITLYLLTKHDVFDIYNLFHLSNHKVYYETLDTTEVLSIPIDKLKHWMHQNPSFYMGLLQYMIIKMRFLEEFVASSNLDDTSTKLARLLLNYTNETSKKIELINDLSHKELAQLIGTTRAVLNRNIQKFKEDGILNISNRQIEIKNMELLMDKIRD</sequence>
<dbReference type="PANTHER" id="PTHR24567:SF26">
    <property type="entry name" value="REGULATORY PROTEIN YEIL"/>
    <property type="match status" value="1"/>
</dbReference>
<dbReference type="GO" id="GO:0003677">
    <property type="term" value="F:DNA binding"/>
    <property type="evidence" value="ECO:0007669"/>
    <property type="project" value="UniProtKB-KW"/>
</dbReference>
<keyword evidence="1" id="KW-0805">Transcription regulation</keyword>
<accession>A0A0C5WB93</accession>
<keyword evidence="3" id="KW-0804">Transcription</keyword>
<dbReference type="InterPro" id="IPR000595">
    <property type="entry name" value="cNMP-bd_dom"/>
</dbReference>
<organism evidence="6 7">
    <name type="scientific">Siansivirga zeaxanthinifaciens CC-SAMT-1</name>
    <dbReference type="NCBI Taxonomy" id="1454006"/>
    <lineage>
        <taxon>Bacteria</taxon>
        <taxon>Pseudomonadati</taxon>
        <taxon>Bacteroidota</taxon>
        <taxon>Flavobacteriia</taxon>
        <taxon>Flavobacteriales</taxon>
        <taxon>Flavobacteriaceae</taxon>
        <taxon>Siansivirga</taxon>
    </lineage>
</organism>
<evidence type="ECO:0000256" key="1">
    <source>
        <dbReference type="ARBA" id="ARBA00023015"/>
    </source>
</evidence>
<name>A0A0C5WB93_9FLAO</name>
<reference evidence="6 7" key="1">
    <citation type="submission" date="2014-02" db="EMBL/GenBank/DDBJ databases">
        <authorList>
            <person name="Young C.-C."/>
            <person name="Hameed A."/>
            <person name="Huang H.-C."/>
            <person name="Shahina M."/>
        </authorList>
    </citation>
    <scope>NUCLEOTIDE SEQUENCE [LARGE SCALE GENOMIC DNA]</scope>
    <source>
        <strain evidence="6 7">CC-SAMT-1</strain>
    </source>
</reference>
<evidence type="ECO:0000313" key="7">
    <source>
        <dbReference type="Proteomes" id="UP000032229"/>
    </source>
</evidence>
<dbReference type="InterPro" id="IPR018490">
    <property type="entry name" value="cNMP-bd_dom_sf"/>
</dbReference>
<evidence type="ECO:0000256" key="2">
    <source>
        <dbReference type="ARBA" id="ARBA00023125"/>
    </source>
</evidence>
<evidence type="ECO:0000259" key="4">
    <source>
        <dbReference type="PROSITE" id="PS50042"/>
    </source>
</evidence>
<gene>
    <name evidence="6" type="ORF">AW14_12695</name>
</gene>
<dbReference type="Gene3D" id="2.60.120.10">
    <property type="entry name" value="Jelly Rolls"/>
    <property type="match status" value="1"/>
</dbReference>
<dbReference type="KEGG" id="sze:AW14_12695"/>
<protein>
    <submittedName>
        <fullName evidence="6">Crp/Fnr family transcriptional regulator</fullName>
    </submittedName>
</protein>
<dbReference type="AlphaFoldDB" id="A0A0C5WB93"/>
<dbReference type="SUPFAM" id="SSF46785">
    <property type="entry name" value="Winged helix' DNA-binding domain"/>
    <property type="match status" value="1"/>
</dbReference>
<proteinExistence type="predicted"/>
<dbReference type="GO" id="GO:0005829">
    <property type="term" value="C:cytosol"/>
    <property type="evidence" value="ECO:0007669"/>
    <property type="project" value="TreeGrafter"/>
</dbReference>
<dbReference type="CDD" id="cd00038">
    <property type="entry name" value="CAP_ED"/>
    <property type="match status" value="1"/>
</dbReference>
<evidence type="ECO:0000259" key="5">
    <source>
        <dbReference type="PROSITE" id="PS51063"/>
    </source>
</evidence>
<dbReference type="InterPro" id="IPR036390">
    <property type="entry name" value="WH_DNA-bd_sf"/>
</dbReference>
<dbReference type="InterPro" id="IPR014710">
    <property type="entry name" value="RmlC-like_jellyroll"/>
</dbReference>
<dbReference type="STRING" id="1454006.AW14_12695"/>